<keyword evidence="5 10" id="KW-1133">Transmembrane helix</keyword>
<evidence type="ECO:0000256" key="2">
    <source>
        <dbReference type="ARBA" id="ARBA00004651"/>
    </source>
</evidence>
<gene>
    <name evidence="11" type="ORF">UREG_04803</name>
</gene>
<proteinExistence type="inferred from homology"/>
<evidence type="ECO:0000256" key="7">
    <source>
        <dbReference type="ARBA" id="ARBA00035120"/>
    </source>
</evidence>
<evidence type="ECO:0000313" key="12">
    <source>
        <dbReference type="Proteomes" id="UP000002058"/>
    </source>
</evidence>
<organism evidence="11 12">
    <name type="scientific">Uncinocarpus reesii (strain UAMH 1704)</name>
    <dbReference type="NCBI Taxonomy" id="336963"/>
    <lineage>
        <taxon>Eukaryota</taxon>
        <taxon>Fungi</taxon>
        <taxon>Dikarya</taxon>
        <taxon>Ascomycota</taxon>
        <taxon>Pezizomycotina</taxon>
        <taxon>Eurotiomycetes</taxon>
        <taxon>Eurotiomycetidae</taxon>
        <taxon>Onygenales</taxon>
        <taxon>Onygenaceae</taxon>
        <taxon>Uncinocarpus</taxon>
    </lineage>
</organism>
<feature type="transmembrane region" description="Helical" evidence="10">
    <location>
        <begin position="346"/>
        <end position="364"/>
    </location>
</feature>
<evidence type="ECO:0000256" key="1">
    <source>
        <dbReference type="ARBA" id="ARBA00002598"/>
    </source>
</evidence>
<dbReference type="Pfam" id="PF02537">
    <property type="entry name" value="CRCB"/>
    <property type="match status" value="1"/>
</dbReference>
<dbReference type="STRING" id="336963.C4JUK0"/>
<dbReference type="OrthoDB" id="409792at2759"/>
<evidence type="ECO:0000313" key="11">
    <source>
        <dbReference type="EMBL" id="EEP79961.1"/>
    </source>
</evidence>
<keyword evidence="3" id="KW-1003">Cell membrane</keyword>
<dbReference type="RefSeq" id="XP_002584114.1">
    <property type="nucleotide sequence ID" value="XM_002584068.1"/>
</dbReference>
<dbReference type="HOGENOM" id="CLU_030507_0_0_1"/>
<keyword evidence="4 10" id="KW-0812">Transmembrane</keyword>
<feature type="compositionally biased region" description="Basic and acidic residues" evidence="9">
    <location>
        <begin position="34"/>
        <end position="51"/>
    </location>
</feature>
<feature type="transmembrane region" description="Helical" evidence="10">
    <location>
        <begin position="149"/>
        <end position="168"/>
    </location>
</feature>
<comment type="function">
    <text evidence="1">Fluoride channel required for the rapid expulsion of cytoplasmic fluoride.</text>
</comment>
<dbReference type="PANTHER" id="PTHR28259">
    <property type="entry name" value="FLUORIDE EXPORT PROTEIN 1-RELATED"/>
    <property type="match status" value="1"/>
</dbReference>
<dbReference type="GO" id="GO:1903425">
    <property type="term" value="F:fluoride transmembrane transporter activity"/>
    <property type="evidence" value="ECO:0007669"/>
    <property type="project" value="TreeGrafter"/>
</dbReference>
<dbReference type="InterPro" id="IPR003691">
    <property type="entry name" value="FluC"/>
</dbReference>
<dbReference type="EMBL" id="CH476617">
    <property type="protein sequence ID" value="EEP79961.1"/>
    <property type="molecule type" value="Genomic_DNA"/>
</dbReference>
<evidence type="ECO:0000256" key="9">
    <source>
        <dbReference type="SAM" id="MobiDB-lite"/>
    </source>
</evidence>
<reference evidence="12" key="1">
    <citation type="journal article" date="2009" name="Genome Res.">
        <title>Comparative genomic analyses of the human fungal pathogens Coccidioides and their relatives.</title>
        <authorList>
            <person name="Sharpton T.J."/>
            <person name="Stajich J.E."/>
            <person name="Rounsley S.D."/>
            <person name="Gardner M.J."/>
            <person name="Wortman J.R."/>
            <person name="Jordar V.S."/>
            <person name="Maiti R."/>
            <person name="Kodira C.D."/>
            <person name="Neafsey D.E."/>
            <person name="Zeng Q."/>
            <person name="Hung C.-Y."/>
            <person name="McMahan C."/>
            <person name="Muszewska A."/>
            <person name="Grynberg M."/>
            <person name="Mandel M.A."/>
            <person name="Kellner E.M."/>
            <person name="Barker B.M."/>
            <person name="Galgiani J.N."/>
            <person name="Orbach M.J."/>
            <person name="Kirkland T.N."/>
            <person name="Cole G.T."/>
            <person name="Henn M.R."/>
            <person name="Birren B.W."/>
            <person name="Taylor J.W."/>
        </authorList>
    </citation>
    <scope>NUCLEOTIDE SEQUENCE [LARGE SCALE GENOMIC DNA]</scope>
    <source>
        <strain evidence="12">UAMH 1704</strain>
    </source>
</reference>
<evidence type="ECO:0000256" key="4">
    <source>
        <dbReference type="ARBA" id="ARBA00022692"/>
    </source>
</evidence>
<dbReference type="VEuPathDB" id="FungiDB:UREG_04803"/>
<dbReference type="eggNOG" id="ENOG502RYW7">
    <property type="taxonomic scope" value="Eukaryota"/>
</dbReference>
<evidence type="ECO:0000256" key="6">
    <source>
        <dbReference type="ARBA" id="ARBA00023136"/>
    </source>
</evidence>
<sequence>MDAEKLQYYWGGTWETSCGSPRYMDMDAVEQGPSDERQRDGRRESLEAPARDEEDIVPPTELAFPQVEEGRLEEEKERRQRDEELFRRAEEQGAGPSEVAVPPPVERHPSRWEPPVTLESAESRISGRPPSLRSVVPPEPTISEFATKLYTVSYLIFFSIFGALARVGMETLTYYPGAPVTTGVLWANVGGCLLMGFFAEDRNLFREEWGERQTAEKDDDMATCSPPRLDRRATIREDDLKIHKAIKKTIPLYVGLTTGFCGSFTSFSSFMGDVFLALSNDLPNPNSGSILPRNGGYSFMAVVAVILYTLSLSLSSLAFGAHLAVALDRYTPTLPFLVTRRIVDRSIVVLAFGCWLGSVLLAIWPPDRHNGARENWRGRLTGCQVLNGIMDGFCGCTTTDKIRNYYLGSGYHQQFLHRTPVPGVYHSRSDHEVLL</sequence>
<accession>C4JUK0</accession>
<feature type="compositionally biased region" description="Basic and acidic residues" evidence="9">
    <location>
        <begin position="68"/>
        <end position="91"/>
    </location>
</feature>
<feature type="transmembrane region" description="Helical" evidence="10">
    <location>
        <begin position="180"/>
        <end position="199"/>
    </location>
</feature>
<dbReference type="Proteomes" id="UP000002058">
    <property type="component" value="Unassembled WGS sequence"/>
</dbReference>
<keyword evidence="6 10" id="KW-0472">Membrane</keyword>
<evidence type="ECO:0008006" key="13">
    <source>
        <dbReference type="Google" id="ProtNLM"/>
    </source>
</evidence>
<dbReference type="GO" id="GO:0005886">
    <property type="term" value="C:plasma membrane"/>
    <property type="evidence" value="ECO:0007669"/>
    <property type="project" value="UniProtKB-SubCell"/>
</dbReference>
<feature type="transmembrane region" description="Helical" evidence="10">
    <location>
        <begin position="298"/>
        <end position="325"/>
    </location>
</feature>
<keyword evidence="12" id="KW-1185">Reference proteome</keyword>
<comment type="catalytic activity">
    <reaction evidence="8">
        <text>fluoride(in) = fluoride(out)</text>
        <dbReference type="Rhea" id="RHEA:76159"/>
        <dbReference type="ChEBI" id="CHEBI:17051"/>
    </reaction>
    <physiologicalReaction direction="left-to-right" evidence="8">
        <dbReference type="Rhea" id="RHEA:76160"/>
    </physiologicalReaction>
</comment>
<comment type="subcellular location">
    <subcellularLocation>
        <location evidence="2">Cell membrane</location>
        <topology evidence="2">Multi-pass membrane protein</topology>
    </subcellularLocation>
</comment>
<dbReference type="KEGG" id="ure:UREG_04803"/>
<comment type="similarity">
    <text evidence="7">Belongs to the fluoride channel Fluc/FEX (TC 1.A.43) family.</text>
</comment>
<dbReference type="GeneID" id="8440140"/>
<dbReference type="AlphaFoldDB" id="C4JUK0"/>
<dbReference type="PANTHER" id="PTHR28259:SF1">
    <property type="entry name" value="FLUORIDE EXPORT PROTEIN 1-RELATED"/>
    <property type="match status" value="1"/>
</dbReference>
<feature type="region of interest" description="Disordered" evidence="9">
    <location>
        <begin position="13"/>
        <end position="112"/>
    </location>
</feature>
<evidence type="ECO:0000256" key="10">
    <source>
        <dbReference type="SAM" id="Phobius"/>
    </source>
</evidence>
<evidence type="ECO:0000256" key="8">
    <source>
        <dbReference type="ARBA" id="ARBA00035585"/>
    </source>
</evidence>
<evidence type="ECO:0000256" key="3">
    <source>
        <dbReference type="ARBA" id="ARBA00022475"/>
    </source>
</evidence>
<name>C4JUK0_UNCRE</name>
<feature type="transmembrane region" description="Helical" evidence="10">
    <location>
        <begin position="250"/>
        <end position="278"/>
    </location>
</feature>
<evidence type="ECO:0000256" key="5">
    <source>
        <dbReference type="ARBA" id="ARBA00022989"/>
    </source>
</evidence>
<protein>
    <recommendedName>
        <fullName evidence="13">Fluoride ion transporter CrcB</fullName>
    </recommendedName>
</protein>
<dbReference type="InParanoid" id="C4JUK0"/>